<dbReference type="AlphaFoldDB" id="A0AA88CQU8"/>
<keyword evidence="2" id="KW-1185">Reference proteome</keyword>
<gene>
    <name evidence="1" type="ORF">TIFTF001_003163</name>
</gene>
<comment type="caution">
    <text evidence="1">The sequence shown here is derived from an EMBL/GenBank/DDBJ whole genome shotgun (WGS) entry which is preliminary data.</text>
</comment>
<sequence length="113" mass="12492">MAAPMGLPSFFAVAVRGISVSLSVYIRRDENGRVWLLSLHAPTGGTERDRWRLLFSGCGFWFGVRLLFLGSKNTVAHFYMGLQAAQLFQRAVLGCVLLEDGRNPSKSGRNGMK</sequence>
<evidence type="ECO:0000313" key="1">
    <source>
        <dbReference type="EMBL" id="GMN31253.1"/>
    </source>
</evidence>
<organism evidence="1 2">
    <name type="scientific">Ficus carica</name>
    <name type="common">Common fig</name>
    <dbReference type="NCBI Taxonomy" id="3494"/>
    <lineage>
        <taxon>Eukaryota</taxon>
        <taxon>Viridiplantae</taxon>
        <taxon>Streptophyta</taxon>
        <taxon>Embryophyta</taxon>
        <taxon>Tracheophyta</taxon>
        <taxon>Spermatophyta</taxon>
        <taxon>Magnoliopsida</taxon>
        <taxon>eudicotyledons</taxon>
        <taxon>Gunneridae</taxon>
        <taxon>Pentapetalae</taxon>
        <taxon>rosids</taxon>
        <taxon>fabids</taxon>
        <taxon>Rosales</taxon>
        <taxon>Moraceae</taxon>
        <taxon>Ficeae</taxon>
        <taxon>Ficus</taxon>
    </lineage>
</organism>
<dbReference type="EMBL" id="BTGU01000003">
    <property type="protein sequence ID" value="GMN31253.1"/>
    <property type="molecule type" value="Genomic_DNA"/>
</dbReference>
<reference evidence="1" key="1">
    <citation type="submission" date="2023-07" db="EMBL/GenBank/DDBJ databases">
        <title>draft genome sequence of fig (Ficus carica).</title>
        <authorList>
            <person name="Takahashi T."/>
            <person name="Nishimura K."/>
        </authorList>
    </citation>
    <scope>NUCLEOTIDE SEQUENCE</scope>
</reference>
<dbReference type="Proteomes" id="UP001187192">
    <property type="component" value="Unassembled WGS sequence"/>
</dbReference>
<evidence type="ECO:0000313" key="2">
    <source>
        <dbReference type="Proteomes" id="UP001187192"/>
    </source>
</evidence>
<name>A0AA88CQU8_FICCA</name>
<proteinExistence type="predicted"/>
<dbReference type="Gramene" id="FCD_00027707-RA">
    <property type="protein sequence ID" value="FCD_00027707-RA:cds"/>
    <property type="gene ID" value="FCD_00027707"/>
</dbReference>
<accession>A0AA88CQU8</accession>
<protein>
    <submittedName>
        <fullName evidence="1">Uncharacterized protein</fullName>
    </submittedName>
</protein>